<dbReference type="AlphaFoldDB" id="A0AAV7M0G9"/>
<name>A0AAV7M0G9_PLEWA</name>
<reference evidence="1" key="1">
    <citation type="journal article" date="2022" name="bioRxiv">
        <title>Sequencing and chromosome-scale assembly of the giantPleurodeles waltlgenome.</title>
        <authorList>
            <person name="Brown T."/>
            <person name="Elewa A."/>
            <person name="Iarovenko S."/>
            <person name="Subramanian E."/>
            <person name="Araus A.J."/>
            <person name="Petzold A."/>
            <person name="Susuki M."/>
            <person name="Suzuki K.-i.T."/>
            <person name="Hayashi T."/>
            <person name="Toyoda A."/>
            <person name="Oliveira C."/>
            <person name="Osipova E."/>
            <person name="Leigh N.D."/>
            <person name="Simon A."/>
            <person name="Yun M.H."/>
        </authorList>
    </citation>
    <scope>NUCLEOTIDE SEQUENCE</scope>
    <source>
        <strain evidence="1">20211129_DDA</strain>
        <tissue evidence="1">Liver</tissue>
    </source>
</reference>
<evidence type="ECO:0000313" key="1">
    <source>
        <dbReference type="EMBL" id="KAJ1095358.1"/>
    </source>
</evidence>
<sequence length="84" mass="9378">MGYTLRWGECCFSCDKLRGVRGALSASSEVIQSVMEKQQLPMRQKLRRVNRASNAISCASLVPTDMVNGEITSFRMDQCSDEAQ</sequence>
<proteinExistence type="predicted"/>
<keyword evidence="2" id="KW-1185">Reference proteome</keyword>
<organism evidence="1 2">
    <name type="scientific">Pleurodeles waltl</name>
    <name type="common">Iberian ribbed newt</name>
    <dbReference type="NCBI Taxonomy" id="8319"/>
    <lineage>
        <taxon>Eukaryota</taxon>
        <taxon>Metazoa</taxon>
        <taxon>Chordata</taxon>
        <taxon>Craniata</taxon>
        <taxon>Vertebrata</taxon>
        <taxon>Euteleostomi</taxon>
        <taxon>Amphibia</taxon>
        <taxon>Batrachia</taxon>
        <taxon>Caudata</taxon>
        <taxon>Salamandroidea</taxon>
        <taxon>Salamandridae</taxon>
        <taxon>Pleurodelinae</taxon>
        <taxon>Pleurodeles</taxon>
    </lineage>
</organism>
<protein>
    <submittedName>
        <fullName evidence="1">Uncharacterized protein</fullName>
    </submittedName>
</protein>
<comment type="caution">
    <text evidence="1">The sequence shown here is derived from an EMBL/GenBank/DDBJ whole genome shotgun (WGS) entry which is preliminary data.</text>
</comment>
<dbReference type="Proteomes" id="UP001066276">
    <property type="component" value="Chromosome 10"/>
</dbReference>
<evidence type="ECO:0000313" key="2">
    <source>
        <dbReference type="Proteomes" id="UP001066276"/>
    </source>
</evidence>
<dbReference type="EMBL" id="JANPWB010000014">
    <property type="protein sequence ID" value="KAJ1095358.1"/>
    <property type="molecule type" value="Genomic_DNA"/>
</dbReference>
<accession>A0AAV7M0G9</accession>
<gene>
    <name evidence="1" type="ORF">NDU88_000523</name>
</gene>